<feature type="compositionally biased region" description="Polar residues" evidence="3">
    <location>
        <begin position="276"/>
        <end position="288"/>
    </location>
</feature>
<organism evidence="5">
    <name type="scientific">Ditylum brightwellii</name>
    <dbReference type="NCBI Taxonomy" id="49249"/>
    <lineage>
        <taxon>Eukaryota</taxon>
        <taxon>Sar</taxon>
        <taxon>Stramenopiles</taxon>
        <taxon>Ochrophyta</taxon>
        <taxon>Bacillariophyta</taxon>
        <taxon>Mediophyceae</taxon>
        <taxon>Lithodesmiophycidae</taxon>
        <taxon>Lithodesmiales</taxon>
        <taxon>Lithodesmiaceae</taxon>
        <taxon>Ditylum</taxon>
    </lineage>
</organism>
<dbReference type="SUPFAM" id="SSF47370">
    <property type="entry name" value="Bromodomain"/>
    <property type="match status" value="1"/>
</dbReference>
<proteinExistence type="predicted"/>
<dbReference type="Gene3D" id="1.20.920.10">
    <property type="entry name" value="Bromodomain-like"/>
    <property type="match status" value="1"/>
</dbReference>
<feature type="domain" description="Bromo" evidence="4">
    <location>
        <begin position="57"/>
        <end position="134"/>
    </location>
</feature>
<dbReference type="AlphaFoldDB" id="A0A7S1Z865"/>
<evidence type="ECO:0000256" key="2">
    <source>
        <dbReference type="PROSITE-ProRule" id="PRU00035"/>
    </source>
</evidence>
<feature type="region of interest" description="Disordered" evidence="3">
    <location>
        <begin position="1"/>
        <end position="34"/>
    </location>
</feature>
<feature type="compositionally biased region" description="Basic and acidic residues" evidence="3">
    <location>
        <begin position="252"/>
        <end position="261"/>
    </location>
</feature>
<dbReference type="PROSITE" id="PS50014">
    <property type="entry name" value="BROMODOMAIN_2"/>
    <property type="match status" value="1"/>
</dbReference>
<sequence>MEADQQQSSMREEATNQPKKKRRGKTGRSTKEANADVSANAQIYQLCMDIFKYLQKEDKKVDSIFAEPVDEEADTTMNYYDVIKEPMDLKTIHKKLRVWGQDKEANDVSDEFAACVRLMFQNAMAYNDSPTHPAHIAAKILLKKFENKFLEVKQLQEGAQRKEKQTGIADQYNEATAARGEGVETTTTISRKEKSKMSKREEQLPLVVDMIDVMSSLQEQMIQISQHMIKMEQQMNSLSSVIANLSFVGEGGEEKKDESIKGRNQSRGPRRGRSKGQATSKVNNTSTKEPAENNEDEVAAAKEDA</sequence>
<feature type="region of interest" description="Disordered" evidence="3">
    <location>
        <begin position="250"/>
        <end position="305"/>
    </location>
</feature>
<feature type="region of interest" description="Disordered" evidence="3">
    <location>
        <begin position="165"/>
        <end position="201"/>
    </location>
</feature>
<keyword evidence="1 2" id="KW-0103">Bromodomain</keyword>
<dbReference type="SMART" id="SM00297">
    <property type="entry name" value="BROMO"/>
    <property type="match status" value="1"/>
</dbReference>
<accession>A0A7S1Z865</accession>
<feature type="compositionally biased region" description="Basic and acidic residues" evidence="3">
    <location>
        <begin position="190"/>
        <end position="201"/>
    </location>
</feature>
<dbReference type="Pfam" id="PF00439">
    <property type="entry name" value="Bromodomain"/>
    <property type="match status" value="1"/>
</dbReference>
<evidence type="ECO:0000256" key="1">
    <source>
        <dbReference type="ARBA" id="ARBA00023117"/>
    </source>
</evidence>
<gene>
    <name evidence="5" type="ORF">DBRI1063_LOCUS11541</name>
</gene>
<evidence type="ECO:0000259" key="4">
    <source>
        <dbReference type="PROSITE" id="PS50014"/>
    </source>
</evidence>
<dbReference type="InterPro" id="IPR001487">
    <property type="entry name" value="Bromodomain"/>
</dbReference>
<dbReference type="InterPro" id="IPR036427">
    <property type="entry name" value="Bromodomain-like_sf"/>
</dbReference>
<evidence type="ECO:0000313" key="5">
    <source>
        <dbReference type="EMBL" id="CAD9330912.1"/>
    </source>
</evidence>
<dbReference type="PANTHER" id="PTHR45926">
    <property type="entry name" value="OSJNBA0053K19.4 PROTEIN"/>
    <property type="match status" value="1"/>
</dbReference>
<dbReference type="PRINTS" id="PR00503">
    <property type="entry name" value="BROMODOMAIN"/>
</dbReference>
<reference evidence="5" key="1">
    <citation type="submission" date="2021-01" db="EMBL/GenBank/DDBJ databases">
        <authorList>
            <person name="Corre E."/>
            <person name="Pelletier E."/>
            <person name="Niang G."/>
            <person name="Scheremetjew M."/>
            <person name="Finn R."/>
            <person name="Kale V."/>
            <person name="Holt S."/>
            <person name="Cochrane G."/>
            <person name="Meng A."/>
            <person name="Brown T."/>
            <person name="Cohen L."/>
        </authorList>
    </citation>
    <scope>NUCLEOTIDE SEQUENCE</scope>
    <source>
        <strain evidence="5">Pop2</strain>
    </source>
</reference>
<evidence type="ECO:0000256" key="3">
    <source>
        <dbReference type="SAM" id="MobiDB-lite"/>
    </source>
</evidence>
<name>A0A7S1Z865_9STRA</name>
<protein>
    <recommendedName>
        <fullName evidence="4">Bromo domain-containing protein</fullName>
    </recommendedName>
</protein>
<feature type="compositionally biased region" description="Basic residues" evidence="3">
    <location>
        <begin position="18"/>
        <end position="28"/>
    </location>
</feature>
<dbReference type="EMBL" id="HBGN01018066">
    <property type="protein sequence ID" value="CAD9330912.1"/>
    <property type="molecule type" value="Transcribed_RNA"/>
</dbReference>